<protein>
    <submittedName>
        <fullName evidence="2">Uncharacterized protein</fullName>
    </submittedName>
</protein>
<dbReference type="Proteomes" id="UP000249542">
    <property type="component" value="Unassembled WGS sequence"/>
</dbReference>
<feature type="chain" id="PRO_5015984597" evidence="1">
    <location>
        <begin position="20"/>
        <end position="236"/>
    </location>
</feature>
<reference evidence="2 3" key="1">
    <citation type="submission" date="2018-06" db="EMBL/GenBank/DDBJ databases">
        <title>Genomic Encyclopedia of Archaeal and Bacterial Type Strains, Phase II (KMG-II): from individual species to whole genera.</title>
        <authorList>
            <person name="Goeker M."/>
        </authorList>
    </citation>
    <scope>NUCLEOTIDE SEQUENCE [LARGE SCALE GENOMIC DNA]</scope>
    <source>
        <strain evidence="2 3">DSM 15361</strain>
    </source>
</reference>
<feature type="signal peptide" evidence="1">
    <location>
        <begin position="1"/>
        <end position="19"/>
    </location>
</feature>
<dbReference type="EMBL" id="QKYV01000007">
    <property type="protein sequence ID" value="PZW38881.1"/>
    <property type="molecule type" value="Genomic_DNA"/>
</dbReference>
<evidence type="ECO:0000313" key="3">
    <source>
        <dbReference type="Proteomes" id="UP000249542"/>
    </source>
</evidence>
<keyword evidence="1" id="KW-0732">Signal</keyword>
<sequence length="236" mass="27421">MKKLLLAVATLAFALSSNAQQFLRPFEGISTKKVSYITFEDGTELETPIKSVKRKKSLIKGFSYKDENKNKIEVPIEDIDFVYIPQNNLDKLNKFTDFAHDPAQWTRSPYDEERFEKGYAYFEKVPVMIKKKKMDLLLQLLNPTNTSRIKVFHDMRAGEAGGFGMGGFQIQKSIDKSFYIQKDNATAERMHKSDFKKEIFQELFGDCEATVTKYGTKPKWKDFDQMIYFYNENCAN</sequence>
<accession>A0A2W7HVV8</accession>
<dbReference type="RefSeq" id="WP_111541816.1">
    <property type="nucleotide sequence ID" value="NZ_QKYV01000007.1"/>
</dbReference>
<proteinExistence type="predicted"/>
<dbReference type="AlphaFoldDB" id="A0A2W7HVV8"/>
<gene>
    <name evidence="2" type="ORF">LX95_02555</name>
</gene>
<evidence type="ECO:0000313" key="2">
    <source>
        <dbReference type="EMBL" id="PZW38881.1"/>
    </source>
</evidence>
<comment type="caution">
    <text evidence="2">The sequence shown here is derived from an EMBL/GenBank/DDBJ whole genome shotgun (WGS) entry which is preliminary data.</text>
</comment>
<evidence type="ECO:0000256" key="1">
    <source>
        <dbReference type="SAM" id="SignalP"/>
    </source>
</evidence>
<organism evidence="2 3">
    <name type="scientific">Mesonia algae</name>
    <dbReference type="NCBI Taxonomy" id="213248"/>
    <lineage>
        <taxon>Bacteria</taxon>
        <taxon>Pseudomonadati</taxon>
        <taxon>Bacteroidota</taxon>
        <taxon>Flavobacteriia</taxon>
        <taxon>Flavobacteriales</taxon>
        <taxon>Flavobacteriaceae</taxon>
        <taxon>Mesonia</taxon>
    </lineage>
</organism>
<keyword evidence="3" id="KW-1185">Reference proteome</keyword>
<name>A0A2W7HVV8_9FLAO</name>